<dbReference type="Gene3D" id="1.10.10.10">
    <property type="entry name" value="Winged helix-like DNA-binding domain superfamily/Winged helix DNA-binding domain"/>
    <property type="match status" value="1"/>
</dbReference>
<feature type="domain" description="HTH lysR-type" evidence="5">
    <location>
        <begin position="4"/>
        <end position="61"/>
    </location>
</feature>
<evidence type="ECO:0000313" key="7">
    <source>
        <dbReference type="Proteomes" id="UP000049983"/>
    </source>
</evidence>
<dbReference type="Pfam" id="PF03466">
    <property type="entry name" value="LysR_substrate"/>
    <property type="match status" value="1"/>
</dbReference>
<dbReference type="AlphaFoldDB" id="A0A0M7A686"/>
<keyword evidence="2" id="KW-0805">Transcription regulation</keyword>
<dbReference type="GO" id="GO:0043565">
    <property type="term" value="F:sequence-specific DNA binding"/>
    <property type="evidence" value="ECO:0007669"/>
    <property type="project" value="TreeGrafter"/>
</dbReference>
<reference evidence="7" key="1">
    <citation type="submission" date="2015-07" db="EMBL/GenBank/DDBJ databases">
        <authorList>
            <person name="Rodrigo-Torres Lidia"/>
            <person name="Arahal R.David."/>
        </authorList>
    </citation>
    <scope>NUCLEOTIDE SEQUENCE [LARGE SCALE GENOMIC DNA]</scope>
    <source>
        <strain evidence="7">CECT 5096</strain>
    </source>
</reference>
<evidence type="ECO:0000259" key="5">
    <source>
        <dbReference type="PROSITE" id="PS50931"/>
    </source>
</evidence>
<dbReference type="STRING" id="311410.LA5095_01336"/>
<dbReference type="SUPFAM" id="SSF53850">
    <property type="entry name" value="Periplasmic binding protein-like II"/>
    <property type="match status" value="1"/>
</dbReference>
<evidence type="ECO:0000256" key="4">
    <source>
        <dbReference type="ARBA" id="ARBA00023163"/>
    </source>
</evidence>
<evidence type="ECO:0000256" key="2">
    <source>
        <dbReference type="ARBA" id="ARBA00023015"/>
    </source>
</evidence>
<dbReference type="OrthoDB" id="9813056at2"/>
<gene>
    <name evidence="6" type="primary">dmlR_8</name>
    <name evidence="6" type="ORF">LA5096_02591</name>
</gene>
<dbReference type="PANTHER" id="PTHR30537:SF1">
    <property type="entry name" value="HTH-TYPE TRANSCRIPTIONAL REGULATOR PGRR"/>
    <property type="match status" value="1"/>
</dbReference>
<name>A0A0M7A686_9HYPH</name>
<dbReference type="InterPro" id="IPR000847">
    <property type="entry name" value="LysR_HTH_N"/>
</dbReference>
<dbReference type="SUPFAM" id="SSF46785">
    <property type="entry name" value="Winged helix' DNA-binding domain"/>
    <property type="match status" value="1"/>
</dbReference>
<dbReference type="InterPro" id="IPR036390">
    <property type="entry name" value="WH_DNA-bd_sf"/>
</dbReference>
<dbReference type="InterPro" id="IPR036388">
    <property type="entry name" value="WH-like_DNA-bd_sf"/>
</dbReference>
<protein>
    <submittedName>
        <fullName evidence="6">D-malate degradation protein R</fullName>
    </submittedName>
</protein>
<evidence type="ECO:0000313" key="6">
    <source>
        <dbReference type="EMBL" id="CTQ70598.1"/>
    </source>
</evidence>
<dbReference type="EMBL" id="CXWC01000010">
    <property type="protein sequence ID" value="CTQ70598.1"/>
    <property type="molecule type" value="Genomic_DNA"/>
</dbReference>
<dbReference type="GO" id="GO:0006351">
    <property type="term" value="P:DNA-templated transcription"/>
    <property type="evidence" value="ECO:0007669"/>
    <property type="project" value="TreeGrafter"/>
</dbReference>
<organism evidence="6 7">
    <name type="scientific">Roseibium album</name>
    <dbReference type="NCBI Taxonomy" id="311410"/>
    <lineage>
        <taxon>Bacteria</taxon>
        <taxon>Pseudomonadati</taxon>
        <taxon>Pseudomonadota</taxon>
        <taxon>Alphaproteobacteria</taxon>
        <taxon>Hyphomicrobiales</taxon>
        <taxon>Stappiaceae</taxon>
        <taxon>Roseibium</taxon>
    </lineage>
</organism>
<dbReference type="Proteomes" id="UP000049983">
    <property type="component" value="Unassembled WGS sequence"/>
</dbReference>
<dbReference type="RefSeq" id="WP_055113271.1">
    <property type="nucleotide sequence ID" value="NZ_CANKXR010000010.1"/>
</dbReference>
<dbReference type="GO" id="GO:0003700">
    <property type="term" value="F:DNA-binding transcription factor activity"/>
    <property type="evidence" value="ECO:0007669"/>
    <property type="project" value="InterPro"/>
</dbReference>
<evidence type="ECO:0000256" key="1">
    <source>
        <dbReference type="ARBA" id="ARBA00009437"/>
    </source>
</evidence>
<dbReference type="Gene3D" id="3.40.190.290">
    <property type="match status" value="1"/>
</dbReference>
<dbReference type="FunFam" id="1.10.10.10:FF:000001">
    <property type="entry name" value="LysR family transcriptional regulator"/>
    <property type="match status" value="1"/>
</dbReference>
<accession>A0A0M7A686</accession>
<dbReference type="InterPro" id="IPR058163">
    <property type="entry name" value="LysR-type_TF_proteobact-type"/>
</dbReference>
<dbReference type="PANTHER" id="PTHR30537">
    <property type="entry name" value="HTH-TYPE TRANSCRIPTIONAL REGULATOR"/>
    <property type="match status" value="1"/>
</dbReference>
<dbReference type="InterPro" id="IPR005119">
    <property type="entry name" value="LysR_subst-bd"/>
</dbReference>
<keyword evidence="4" id="KW-0804">Transcription</keyword>
<dbReference type="Pfam" id="PF00126">
    <property type="entry name" value="HTH_1"/>
    <property type="match status" value="1"/>
</dbReference>
<comment type="similarity">
    <text evidence="1">Belongs to the LysR transcriptional regulatory family.</text>
</comment>
<dbReference type="GeneID" id="97669966"/>
<proteinExistence type="inferred from homology"/>
<keyword evidence="3" id="KW-0238">DNA-binding</keyword>
<dbReference type="PROSITE" id="PS50931">
    <property type="entry name" value="HTH_LYSR"/>
    <property type="match status" value="1"/>
</dbReference>
<keyword evidence="7" id="KW-1185">Reference proteome</keyword>
<evidence type="ECO:0000256" key="3">
    <source>
        <dbReference type="ARBA" id="ARBA00023125"/>
    </source>
</evidence>
<sequence length="311" mass="34557">MERIPTHGIEVFLTIVREGSMRAAAAALGVGASAVSLQLKALEDRLGIELFFRTTRSVELTEAGKILFEAAAPAHRDLTYAFKKTREMARSTTGTLRLSLSRGAYMAALAPVLKAFLAENPGIKLEISWDEELVDINRQGFHGGIRMGDALSPDMIAVRITPPIKSVFFAAPSYLQAFGAPEHPRDLLDHQCIRHRHPTSGKLREWRVTEDGQDISIDPPARLIFDSAAGVIQAAREGHGIGWSMKATMADHLKTGELATLLEPFARDLPPFYLYFPKQNKRVECLRLLVNFMKTQLKERQRSNAEIAAER</sequence>